<dbReference type="SMART" id="SM00450">
    <property type="entry name" value="RHOD"/>
    <property type="match status" value="2"/>
</dbReference>
<dbReference type="PROSITE" id="PS50206">
    <property type="entry name" value="RHODANESE_3"/>
    <property type="match status" value="2"/>
</dbReference>
<feature type="domain" description="Rhodanese" evidence="3">
    <location>
        <begin position="185"/>
        <end position="276"/>
    </location>
</feature>
<dbReference type="Pfam" id="PF00581">
    <property type="entry name" value="Rhodanese"/>
    <property type="match status" value="2"/>
</dbReference>
<dbReference type="Gene3D" id="3.40.250.10">
    <property type="entry name" value="Rhodanese-like domain"/>
    <property type="match status" value="2"/>
</dbReference>
<dbReference type="InterPro" id="IPR036873">
    <property type="entry name" value="Rhodanese-like_dom_sf"/>
</dbReference>
<sequence>MAVTFPSGPLVSAAWLAQHHAHVIILDCSVARAVDGSGQTVFSSGRDLFTQQHIPGAQFADLFDGFSDPDGDFLFTAPSAQRLSSALHNVGVNQQSLIVAYDRLNGAYAARIWYLLTALYGWSNVRVLDGGLAAWQRLPQPLESGAARPVARGTVRLGAARPALVSTERVAEERQRPLVCALRYESFQQAHIPGSISLPYPALLNEDGLVDTHRVAAALHTARISPPEQLLLYCGGGINAAGLALALVAAGYPLDALLLYDDSLSGWLSDASRPVASGAGR</sequence>
<comment type="caution">
    <text evidence="4">The sequence shown here is derived from an EMBL/GenBank/DDBJ whole genome shotgun (WGS) entry which is preliminary data.</text>
</comment>
<dbReference type="GO" id="GO:0004792">
    <property type="term" value="F:thiosulfate-cyanide sulfurtransferase activity"/>
    <property type="evidence" value="ECO:0007669"/>
    <property type="project" value="TreeGrafter"/>
</dbReference>
<gene>
    <name evidence="4" type="ORF">BBB56_21920</name>
</gene>
<dbReference type="AlphaFoldDB" id="A0A3N4NCI5"/>
<dbReference type="RefSeq" id="WP_123803014.1">
    <property type="nucleotide sequence ID" value="NZ_RMVG01000027.1"/>
</dbReference>
<keyword evidence="5" id="KW-1185">Reference proteome</keyword>
<dbReference type="PANTHER" id="PTHR11364">
    <property type="entry name" value="THIOSULFATE SULFERTANSFERASE"/>
    <property type="match status" value="1"/>
</dbReference>
<evidence type="ECO:0000313" key="4">
    <source>
        <dbReference type="EMBL" id="RPD94014.1"/>
    </source>
</evidence>
<keyword evidence="2" id="KW-0677">Repeat</keyword>
<dbReference type="SUPFAM" id="SSF52821">
    <property type="entry name" value="Rhodanese/Cell cycle control phosphatase"/>
    <property type="match status" value="2"/>
</dbReference>
<name>A0A3N4NCI5_9GAMM</name>
<dbReference type="InterPro" id="IPR001763">
    <property type="entry name" value="Rhodanese-like_dom"/>
</dbReference>
<dbReference type="InterPro" id="IPR045078">
    <property type="entry name" value="TST/MPST-like"/>
</dbReference>
<evidence type="ECO:0000256" key="2">
    <source>
        <dbReference type="ARBA" id="ARBA00022737"/>
    </source>
</evidence>
<proteinExistence type="predicted"/>
<organism evidence="4 5">
    <name type="scientific">Candidatus Pantoea deserta</name>
    <dbReference type="NCBI Taxonomy" id="1869313"/>
    <lineage>
        <taxon>Bacteria</taxon>
        <taxon>Pseudomonadati</taxon>
        <taxon>Pseudomonadota</taxon>
        <taxon>Gammaproteobacteria</taxon>
        <taxon>Enterobacterales</taxon>
        <taxon>Erwiniaceae</taxon>
        <taxon>Pantoea</taxon>
    </lineage>
</organism>
<dbReference type="EMBL" id="RMVG01000027">
    <property type="protein sequence ID" value="RPD94014.1"/>
    <property type="molecule type" value="Genomic_DNA"/>
</dbReference>
<dbReference type="PANTHER" id="PTHR11364:SF27">
    <property type="entry name" value="SULFURTRANSFERASE"/>
    <property type="match status" value="1"/>
</dbReference>
<keyword evidence="1 4" id="KW-0808">Transferase</keyword>
<dbReference type="CDD" id="cd01448">
    <property type="entry name" value="TST_Repeat_1"/>
    <property type="match status" value="1"/>
</dbReference>
<evidence type="ECO:0000259" key="3">
    <source>
        <dbReference type="PROSITE" id="PS50206"/>
    </source>
</evidence>
<reference evidence="4 5" key="1">
    <citation type="submission" date="2018-11" db="EMBL/GenBank/DDBJ databases">
        <title>Whole genome sequencing of Pantoea sp. RIT388.</title>
        <authorList>
            <person name="Gan H.M."/>
            <person name="Hudson A.O."/>
        </authorList>
    </citation>
    <scope>NUCLEOTIDE SEQUENCE [LARGE SCALE GENOMIC DNA]</scope>
    <source>
        <strain evidence="4 5">RIT388</strain>
    </source>
</reference>
<evidence type="ECO:0000256" key="1">
    <source>
        <dbReference type="ARBA" id="ARBA00022679"/>
    </source>
</evidence>
<protein>
    <submittedName>
        <fullName evidence="4">Sulfurtransferase</fullName>
    </submittedName>
</protein>
<evidence type="ECO:0000313" key="5">
    <source>
        <dbReference type="Proteomes" id="UP000281332"/>
    </source>
</evidence>
<feature type="domain" description="Rhodanese" evidence="3">
    <location>
        <begin position="53"/>
        <end position="144"/>
    </location>
</feature>
<dbReference type="Proteomes" id="UP000281332">
    <property type="component" value="Unassembled WGS sequence"/>
</dbReference>
<accession>A0A3N4NCI5</accession>
<dbReference type="OrthoDB" id="9781034at2"/>